<protein>
    <submittedName>
        <fullName evidence="1">Uncharacterized protein</fullName>
    </submittedName>
</protein>
<organism evidence="1 2">
    <name type="scientific">Microbispora siamensis</name>
    <dbReference type="NCBI Taxonomy" id="564413"/>
    <lineage>
        <taxon>Bacteria</taxon>
        <taxon>Bacillati</taxon>
        <taxon>Actinomycetota</taxon>
        <taxon>Actinomycetes</taxon>
        <taxon>Streptosporangiales</taxon>
        <taxon>Streptosporangiaceae</taxon>
        <taxon>Microbispora</taxon>
    </lineage>
</organism>
<sequence length="208" mass="23457">MAIDLEAWTQRMFVLRDDGDFLDEPLDTVLSLTEFLNAAGRVAETYSTRQIADGLWFLAGDSGLFRELYNPSVPEDLRVRCAAAIGRLYAQLFEPLCQNVLSHGENGDSVENALNTICYMWWDVFPTWGRPDDPVAHRIDEVLLGVMRDMLSSENAACVESALHGLGHWHITYSDVVESIVDEFLRQRPTIGVSLHDYARAARRGRVL</sequence>
<dbReference type="SUPFAM" id="SSF48371">
    <property type="entry name" value="ARM repeat"/>
    <property type="match status" value="1"/>
</dbReference>
<evidence type="ECO:0000313" key="1">
    <source>
        <dbReference type="EMBL" id="GIH65730.1"/>
    </source>
</evidence>
<dbReference type="RefSeq" id="WP_204051704.1">
    <property type="nucleotide sequence ID" value="NZ_BOOF01000043.1"/>
</dbReference>
<dbReference type="InterPro" id="IPR016024">
    <property type="entry name" value="ARM-type_fold"/>
</dbReference>
<reference evidence="1 2" key="1">
    <citation type="submission" date="2021-01" db="EMBL/GenBank/DDBJ databases">
        <title>Whole genome shotgun sequence of Microbispora siamensis NBRC 104113.</title>
        <authorList>
            <person name="Komaki H."/>
            <person name="Tamura T."/>
        </authorList>
    </citation>
    <scope>NUCLEOTIDE SEQUENCE [LARGE SCALE GENOMIC DNA]</scope>
    <source>
        <strain evidence="1 2">NBRC 104113</strain>
    </source>
</reference>
<keyword evidence="2" id="KW-1185">Reference proteome</keyword>
<dbReference type="Proteomes" id="UP000660454">
    <property type="component" value="Unassembled WGS sequence"/>
</dbReference>
<gene>
    <name evidence="1" type="ORF">Msi02_65470</name>
</gene>
<comment type="caution">
    <text evidence="1">The sequence shown here is derived from an EMBL/GenBank/DDBJ whole genome shotgun (WGS) entry which is preliminary data.</text>
</comment>
<name>A0ABQ4GWD5_9ACTN</name>
<accession>A0ABQ4GWD5</accession>
<evidence type="ECO:0000313" key="2">
    <source>
        <dbReference type="Proteomes" id="UP000660454"/>
    </source>
</evidence>
<dbReference type="EMBL" id="BOOF01000043">
    <property type="protein sequence ID" value="GIH65730.1"/>
    <property type="molecule type" value="Genomic_DNA"/>
</dbReference>
<proteinExistence type="predicted"/>